<comment type="similarity">
    <text evidence="1">Belongs to the HipA Ser/Thr kinase family.</text>
</comment>
<reference evidence="6 7" key="1">
    <citation type="submission" date="2018-07" db="EMBL/GenBank/DDBJ databases">
        <title>Genomic Encyclopedia of Type Strains, Phase IV (KMG-IV): sequencing the most valuable type-strain genomes for metagenomic binning, comparative biology and taxonomic classification.</title>
        <authorList>
            <person name="Goeker M."/>
        </authorList>
    </citation>
    <scope>NUCLEOTIDE SEQUENCE [LARGE SCALE GENOMIC DNA]</scope>
    <source>
        <strain evidence="6 7">DSM 16500</strain>
    </source>
</reference>
<keyword evidence="2" id="KW-0808">Transferase</keyword>
<name>A0A370GWJ1_9COXI</name>
<dbReference type="Proteomes" id="UP000254720">
    <property type="component" value="Unassembled WGS sequence"/>
</dbReference>
<sequence length="435" mass="49519">MKSRNRILNVLMNGILVGKLEKTTQGSLTFSYDQTWLNTPGARPISLSLPLVKQSFAGDVVYNFFDNLLPDNQQIRARIQAKFHVGTNQPFDLLASIGRDCVGAIQLINGEIPIFKKKINFESLEEKEIASILSSYLNNPLGMTDTAEEFRISIAGAQEKSAFLYHDGKWCRPLGETPTSHIFKLPIGYIQHQQMDLSDSCENEWLCAQIASAFELPVATCEILYFENVKVLAVERFDRKMASDNTWLMRLPQEDMCQALGISPNLKYQSDGGPGINEIMRLLLGSAAPVADRDMFYRSQVLFWLLAAIDGHAKNFSVFIEPEGKYRLTPLYDIMSAYPLMAKKQLQEKKIKMAMALQGKNIHYHWHNIQRRHFLETAKAVNYSPERAETILDDMLQQVDSVIEQVSEKLPKKFPSNISQPLFDGMREMKKKLEK</sequence>
<dbReference type="RefSeq" id="WP_114833536.1">
    <property type="nucleotide sequence ID" value="NZ_LR699114.1"/>
</dbReference>
<keyword evidence="7" id="KW-1185">Reference proteome</keyword>
<keyword evidence="3 6" id="KW-0418">Kinase</keyword>
<evidence type="ECO:0000256" key="2">
    <source>
        <dbReference type="ARBA" id="ARBA00022679"/>
    </source>
</evidence>
<feature type="domain" description="HipA-like C-terminal" evidence="4">
    <location>
        <begin position="152"/>
        <end position="401"/>
    </location>
</feature>
<evidence type="ECO:0000256" key="1">
    <source>
        <dbReference type="ARBA" id="ARBA00010164"/>
    </source>
</evidence>
<dbReference type="PANTHER" id="PTHR37419:SF1">
    <property type="entry name" value="SERINE_THREONINE-PROTEIN KINASE TOXIN HIPA"/>
    <property type="match status" value="1"/>
</dbReference>
<dbReference type="CDD" id="cd17808">
    <property type="entry name" value="HipA_Ec_like"/>
    <property type="match status" value="1"/>
</dbReference>
<dbReference type="NCBIfam" id="TIGR03071">
    <property type="entry name" value="couple_hipA"/>
    <property type="match status" value="1"/>
</dbReference>
<dbReference type="InterPro" id="IPR017508">
    <property type="entry name" value="HipA_N1"/>
</dbReference>
<dbReference type="InterPro" id="IPR052028">
    <property type="entry name" value="HipA_Ser/Thr_kinase"/>
</dbReference>
<dbReference type="Pfam" id="PF07804">
    <property type="entry name" value="HipA_C"/>
    <property type="match status" value="1"/>
</dbReference>
<dbReference type="AlphaFoldDB" id="A0A370GWJ1"/>
<dbReference type="EMBL" id="QQAX01000003">
    <property type="protein sequence ID" value="RDI48055.1"/>
    <property type="molecule type" value="Genomic_DNA"/>
</dbReference>
<organism evidence="6 7">
    <name type="scientific">Aquicella lusitana</name>
    <dbReference type="NCBI Taxonomy" id="254246"/>
    <lineage>
        <taxon>Bacteria</taxon>
        <taxon>Pseudomonadati</taxon>
        <taxon>Pseudomonadota</taxon>
        <taxon>Gammaproteobacteria</taxon>
        <taxon>Legionellales</taxon>
        <taxon>Coxiellaceae</taxon>
        <taxon>Aquicella</taxon>
    </lineage>
</organism>
<proteinExistence type="inferred from homology"/>
<accession>A0A370GWJ1</accession>
<evidence type="ECO:0000259" key="5">
    <source>
        <dbReference type="Pfam" id="PF13657"/>
    </source>
</evidence>
<dbReference type="OrthoDB" id="9805913at2"/>
<dbReference type="InterPro" id="IPR012893">
    <property type="entry name" value="HipA-like_C"/>
</dbReference>
<evidence type="ECO:0000313" key="7">
    <source>
        <dbReference type="Proteomes" id="UP000254720"/>
    </source>
</evidence>
<evidence type="ECO:0000313" key="6">
    <source>
        <dbReference type="EMBL" id="RDI48055.1"/>
    </source>
</evidence>
<protein>
    <submittedName>
        <fullName evidence="6">Serine/threonine-protein kinase HipA</fullName>
    </submittedName>
</protein>
<comment type="caution">
    <text evidence="6">The sequence shown here is derived from an EMBL/GenBank/DDBJ whole genome shotgun (WGS) entry which is preliminary data.</text>
</comment>
<feature type="domain" description="HipA N-terminal subdomain 1" evidence="5">
    <location>
        <begin position="8"/>
        <end position="107"/>
    </location>
</feature>
<dbReference type="PANTHER" id="PTHR37419">
    <property type="entry name" value="SERINE/THREONINE-PROTEIN KINASE TOXIN HIPA"/>
    <property type="match status" value="1"/>
</dbReference>
<dbReference type="GO" id="GO:0005829">
    <property type="term" value="C:cytosol"/>
    <property type="evidence" value="ECO:0007669"/>
    <property type="project" value="TreeGrafter"/>
</dbReference>
<evidence type="ECO:0000256" key="3">
    <source>
        <dbReference type="ARBA" id="ARBA00022777"/>
    </source>
</evidence>
<dbReference type="Gene3D" id="1.10.1070.20">
    <property type="match status" value="1"/>
</dbReference>
<evidence type="ECO:0000259" key="4">
    <source>
        <dbReference type="Pfam" id="PF07804"/>
    </source>
</evidence>
<dbReference type="Pfam" id="PF13657">
    <property type="entry name" value="Couple_hipA"/>
    <property type="match status" value="1"/>
</dbReference>
<dbReference type="GO" id="GO:0004674">
    <property type="term" value="F:protein serine/threonine kinase activity"/>
    <property type="evidence" value="ECO:0007669"/>
    <property type="project" value="TreeGrafter"/>
</dbReference>
<gene>
    <name evidence="6" type="ORF">C8D86_10320</name>
</gene>